<reference evidence="1 2" key="1">
    <citation type="journal article" date="2018" name="Nat. Ecol. Evol.">
        <title>Shark genomes provide insights into elasmobranch evolution and the origin of vertebrates.</title>
        <authorList>
            <person name="Hara Y"/>
            <person name="Yamaguchi K"/>
            <person name="Onimaru K"/>
            <person name="Kadota M"/>
            <person name="Koyanagi M"/>
            <person name="Keeley SD"/>
            <person name="Tatsumi K"/>
            <person name="Tanaka K"/>
            <person name="Motone F"/>
            <person name="Kageyama Y"/>
            <person name="Nozu R"/>
            <person name="Adachi N"/>
            <person name="Nishimura O"/>
            <person name="Nakagawa R"/>
            <person name="Tanegashima C"/>
            <person name="Kiyatake I"/>
            <person name="Matsumoto R"/>
            <person name="Murakumo K"/>
            <person name="Nishida K"/>
            <person name="Terakita A"/>
            <person name="Kuratani S"/>
            <person name="Sato K"/>
            <person name="Hyodo S Kuraku.S."/>
        </authorList>
    </citation>
    <scope>NUCLEOTIDE SEQUENCE [LARGE SCALE GENOMIC DNA]</scope>
</reference>
<protein>
    <submittedName>
        <fullName evidence="1">Uncharacterized protein</fullName>
    </submittedName>
</protein>
<dbReference type="Proteomes" id="UP000287033">
    <property type="component" value="Unassembled WGS sequence"/>
</dbReference>
<organism evidence="1 2">
    <name type="scientific">Chiloscyllium punctatum</name>
    <name type="common">Brownbanded bambooshark</name>
    <name type="synonym">Hemiscyllium punctatum</name>
    <dbReference type="NCBI Taxonomy" id="137246"/>
    <lineage>
        <taxon>Eukaryota</taxon>
        <taxon>Metazoa</taxon>
        <taxon>Chordata</taxon>
        <taxon>Craniata</taxon>
        <taxon>Vertebrata</taxon>
        <taxon>Chondrichthyes</taxon>
        <taxon>Elasmobranchii</taxon>
        <taxon>Galeomorphii</taxon>
        <taxon>Galeoidea</taxon>
        <taxon>Orectolobiformes</taxon>
        <taxon>Hemiscylliidae</taxon>
        <taxon>Chiloscyllium</taxon>
    </lineage>
</organism>
<evidence type="ECO:0000313" key="1">
    <source>
        <dbReference type="EMBL" id="GCC45965.1"/>
    </source>
</evidence>
<sequence>MSRHSVSGWRLSEGTLLFGGVVRMASHPFLGGWRLREGAGLLRSAHGVTPLSGRAYARARGGVCGYALRHTIGWAAGLGHRCDVTPLAWWMTSEREGVEGRDGSGKHGAQGLRALASTYG</sequence>
<dbReference type="AlphaFoldDB" id="A0A401TTI9"/>
<keyword evidence="2" id="KW-1185">Reference proteome</keyword>
<name>A0A401TTI9_CHIPU</name>
<accession>A0A401TTI9</accession>
<proteinExistence type="predicted"/>
<comment type="caution">
    <text evidence="1">The sequence shown here is derived from an EMBL/GenBank/DDBJ whole genome shotgun (WGS) entry which is preliminary data.</text>
</comment>
<gene>
    <name evidence="1" type="ORF">chiPu_0030238</name>
</gene>
<evidence type="ECO:0000313" key="2">
    <source>
        <dbReference type="Proteomes" id="UP000287033"/>
    </source>
</evidence>
<dbReference type="EMBL" id="BEZZ01178221">
    <property type="protein sequence ID" value="GCC45965.1"/>
    <property type="molecule type" value="Genomic_DNA"/>
</dbReference>